<dbReference type="PROSITE" id="PS50060">
    <property type="entry name" value="MAM_2"/>
    <property type="match status" value="1"/>
</dbReference>
<dbReference type="Proteomes" id="UP000663860">
    <property type="component" value="Unassembled WGS sequence"/>
</dbReference>
<dbReference type="PANTHER" id="PTHR23282:SF148">
    <property type="entry name" value="MAM DOMAIN-CONTAINING PROTEIN"/>
    <property type="match status" value="1"/>
</dbReference>
<dbReference type="Gene3D" id="2.60.120.200">
    <property type="match status" value="1"/>
</dbReference>
<sequence length="178" mass="19754">MCSFEEPTGMCNWAQDDDDELDWELGQGETSSFFTGPKRDHTLGLSSGHFIFLEASYPAEEGERARIASPVLNSTGFSCELRFYWHMYGDDIGALNIYTRTTFGGEMDKIWSKDYNVGDFWNRAEIVLMENEPFQVVLEAVVGDGYGGDIAIDDTSFTPACGLSNVNLVTVSTPKPTT</sequence>
<dbReference type="InterPro" id="IPR000998">
    <property type="entry name" value="MAM_dom"/>
</dbReference>
<gene>
    <name evidence="2" type="ORF">IZO911_LOCUS45664</name>
</gene>
<comment type="caution">
    <text evidence="2">The sequence shown here is derived from an EMBL/GenBank/DDBJ whole genome shotgun (WGS) entry which is preliminary data.</text>
</comment>
<dbReference type="GO" id="GO:0016020">
    <property type="term" value="C:membrane"/>
    <property type="evidence" value="ECO:0007669"/>
    <property type="project" value="InterPro"/>
</dbReference>
<dbReference type="EMBL" id="CAJNOE010004802">
    <property type="protein sequence ID" value="CAF1515641.1"/>
    <property type="molecule type" value="Genomic_DNA"/>
</dbReference>
<protein>
    <recommendedName>
        <fullName evidence="1">MAM domain-containing protein</fullName>
    </recommendedName>
</protein>
<dbReference type="PANTHER" id="PTHR23282">
    <property type="entry name" value="APICAL ENDOSOMAL GLYCOPROTEIN PRECURSOR"/>
    <property type="match status" value="1"/>
</dbReference>
<evidence type="ECO:0000313" key="3">
    <source>
        <dbReference type="Proteomes" id="UP000663860"/>
    </source>
</evidence>
<dbReference type="Pfam" id="PF00629">
    <property type="entry name" value="MAM"/>
    <property type="match status" value="1"/>
</dbReference>
<accession>A0A815U7B3</accession>
<dbReference type="SMART" id="SM00137">
    <property type="entry name" value="MAM"/>
    <property type="match status" value="1"/>
</dbReference>
<organism evidence="2 3">
    <name type="scientific">Adineta steineri</name>
    <dbReference type="NCBI Taxonomy" id="433720"/>
    <lineage>
        <taxon>Eukaryota</taxon>
        <taxon>Metazoa</taxon>
        <taxon>Spiralia</taxon>
        <taxon>Gnathifera</taxon>
        <taxon>Rotifera</taxon>
        <taxon>Eurotatoria</taxon>
        <taxon>Bdelloidea</taxon>
        <taxon>Adinetida</taxon>
        <taxon>Adinetidae</taxon>
        <taxon>Adineta</taxon>
    </lineage>
</organism>
<dbReference type="InterPro" id="IPR013320">
    <property type="entry name" value="ConA-like_dom_sf"/>
</dbReference>
<feature type="non-terminal residue" evidence="2">
    <location>
        <position position="178"/>
    </location>
</feature>
<evidence type="ECO:0000259" key="1">
    <source>
        <dbReference type="PROSITE" id="PS50060"/>
    </source>
</evidence>
<dbReference type="InterPro" id="IPR051560">
    <property type="entry name" value="MAM_domain-containing"/>
</dbReference>
<reference evidence="2" key="1">
    <citation type="submission" date="2021-02" db="EMBL/GenBank/DDBJ databases">
        <authorList>
            <person name="Nowell W R."/>
        </authorList>
    </citation>
    <scope>NUCLEOTIDE SEQUENCE</scope>
</reference>
<evidence type="ECO:0000313" key="2">
    <source>
        <dbReference type="EMBL" id="CAF1515641.1"/>
    </source>
</evidence>
<dbReference type="SUPFAM" id="SSF49899">
    <property type="entry name" value="Concanavalin A-like lectins/glucanases"/>
    <property type="match status" value="1"/>
</dbReference>
<proteinExistence type="predicted"/>
<dbReference type="AlphaFoldDB" id="A0A815U7B3"/>
<feature type="domain" description="MAM" evidence="1">
    <location>
        <begin position="1"/>
        <end position="163"/>
    </location>
</feature>
<dbReference type="CDD" id="cd06263">
    <property type="entry name" value="MAM"/>
    <property type="match status" value="1"/>
</dbReference>
<feature type="non-terminal residue" evidence="2">
    <location>
        <position position="1"/>
    </location>
</feature>
<name>A0A815U7B3_9BILA</name>